<sequence length="165" mass="18252">MEEKMSGLTICLWFDGNAEEAANHYVSVFRACGRPASIDGAIRFTHGHQQNENQPVVVNFTLDGQKICGLNGGPQFKFSPASSLIVRCRDQAEVDAFWEKLLEGGSPMECSWLTDKYGFSWQIVPDMLLDILQDGPPDVRQRVADAMMKMVKIDVAALEAARDAA</sequence>
<dbReference type="PIRSF" id="PIRSF021700">
    <property type="entry name" value="3_dmu_93_MTrfase"/>
    <property type="match status" value="1"/>
</dbReference>
<dbReference type="InterPro" id="IPR009725">
    <property type="entry name" value="3_dmu_93_MTrfase"/>
</dbReference>
<accession>A0A5N7NV48</accession>
<name>A0A5N7NV48_9HYPH</name>
<protein>
    <submittedName>
        <fullName evidence="1">VOC family protein</fullName>
    </submittedName>
</protein>
<dbReference type="PANTHER" id="PTHR33990:SF2">
    <property type="entry name" value="PHNB-LIKE DOMAIN-CONTAINING PROTEIN"/>
    <property type="match status" value="1"/>
</dbReference>
<dbReference type="EMBL" id="DUMN01000018">
    <property type="protein sequence ID" value="HHV66122.1"/>
    <property type="molecule type" value="Genomic_DNA"/>
</dbReference>
<comment type="caution">
    <text evidence="1">The sequence shown here is derived from an EMBL/GenBank/DDBJ whole genome shotgun (WGS) entry which is preliminary data.</text>
</comment>
<dbReference type="Proteomes" id="UP000551563">
    <property type="component" value="Unassembled WGS sequence"/>
</dbReference>
<reference evidence="1 2" key="1">
    <citation type="journal article" date="2020" name="Biotechnol. Biofuels">
        <title>New insights from the biogas microbiome by comprehensive genome-resolved metagenomics of nearly 1600 species originating from multiple anaerobic digesters.</title>
        <authorList>
            <person name="Campanaro S."/>
            <person name="Treu L."/>
            <person name="Rodriguez-R L.M."/>
            <person name="Kovalovszki A."/>
            <person name="Ziels R.M."/>
            <person name="Maus I."/>
            <person name="Zhu X."/>
            <person name="Kougias P.G."/>
            <person name="Basile A."/>
            <person name="Luo G."/>
            <person name="Schluter A."/>
            <person name="Konstantinidis K.T."/>
            <person name="Angelidaki I."/>
        </authorList>
    </citation>
    <scope>NUCLEOTIDE SEQUENCE [LARGE SCALE GENOMIC DNA]</scope>
    <source>
        <strain evidence="1">AS04akNAM_66</strain>
    </source>
</reference>
<dbReference type="SUPFAM" id="SSF54593">
    <property type="entry name" value="Glyoxalase/Bleomycin resistance protein/Dihydroxybiphenyl dioxygenase"/>
    <property type="match status" value="1"/>
</dbReference>
<dbReference type="PANTHER" id="PTHR33990">
    <property type="entry name" value="PROTEIN YJDN-RELATED"/>
    <property type="match status" value="1"/>
</dbReference>
<dbReference type="Pfam" id="PF06983">
    <property type="entry name" value="3-dmu-9_3-mt"/>
    <property type="match status" value="1"/>
</dbReference>
<dbReference type="InterPro" id="IPR029068">
    <property type="entry name" value="Glyas_Bleomycin-R_OHBP_Dase"/>
</dbReference>
<gene>
    <name evidence="1" type="ORF">GXX48_00525</name>
</gene>
<dbReference type="AlphaFoldDB" id="A0A5N7NV48"/>
<dbReference type="InterPro" id="IPR028973">
    <property type="entry name" value="PhnB-like"/>
</dbReference>
<evidence type="ECO:0000313" key="1">
    <source>
        <dbReference type="EMBL" id="HHV66122.1"/>
    </source>
</evidence>
<proteinExistence type="predicted"/>
<dbReference type="Gene3D" id="3.10.180.10">
    <property type="entry name" value="2,3-Dihydroxybiphenyl 1,2-Dioxygenase, domain 1"/>
    <property type="match status" value="1"/>
</dbReference>
<dbReference type="CDD" id="cd06588">
    <property type="entry name" value="PhnB_like"/>
    <property type="match status" value="1"/>
</dbReference>
<organism evidence="1 2">
    <name type="scientific">Brucella intermedia</name>
    <dbReference type="NCBI Taxonomy" id="94625"/>
    <lineage>
        <taxon>Bacteria</taxon>
        <taxon>Pseudomonadati</taxon>
        <taxon>Pseudomonadota</taxon>
        <taxon>Alphaproteobacteria</taxon>
        <taxon>Hyphomicrobiales</taxon>
        <taxon>Brucellaceae</taxon>
        <taxon>Brucella/Ochrobactrum group</taxon>
        <taxon>Brucella</taxon>
    </lineage>
</organism>
<evidence type="ECO:0000313" key="2">
    <source>
        <dbReference type="Proteomes" id="UP000551563"/>
    </source>
</evidence>